<accession>A0AAX2AHE9</accession>
<gene>
    <name evidence="2" type="ORF">CP985_06795</name>
</gene>
<comment type="caution">
    <text evidence="2">The sequence shown here is derived from an EMBL/GenBank/DDBJ whole genome shotgun (WGS) entry which is preliminary data.</text>
</comment>
<protein>
    <recommendedName>
        <fullName evidence="4">Flagellar FliJ protein</fullName>
    </recommendedName>
</protein>
<reference evidence="2 3" key="1">
    <citation type="submission" date="2017-09" db="EMBL/GenBank/DDBJ databases">
        <title>Genomics of the genus Arcobacter.</title>
        <authorList>
            <person name="Perez-Cataluna A."/>
            <person name="Figueras M.J."/>
            <person name="Salas-Masso N."/>
        </authorList>
    </citation>
    <scope>NUCLEOTIDE SEQUENCE [LARGE SCALE GENOMIC DNA]</scope>
    <source>
        <strain evidence="2 3">CECT 7386</strain>
    </source>
</reference>
<sequence length="134" mass="15750">MIDKLYNLKKVQIDRKLMEKGQLMQEINALEAEILITQTKIVTTSVQPQGAISDFMILQMHKNSMKLHKAKLEARKKQLEARHEIVVRELIELQKESEQFNYILQEEKKEKMKRILAAEEEAASEFMQSKYIMG</sequence>
<dbReference type="Proteomes" id="UP000290092">
    <property type="component" value="Unassembled WGS sequence"/>
</dbReference>
<dbReference type="KEGG" id="amyt:AMYT_2487"/>
<evidence type="ECO:0008006" key="4">
    <source>
        <dbReference type="Google" id="ProtNLM"/>
    </source>
</evidence>
<dbReference type="AlphaFoldDB" id="A0AAX2AHE9"/>
<evidence type="ECO:0000313" key="2">
    <source>
        <dbReference type="EMBL" id="RXK15792.1"/>
    </source>
</evidence>
<organism evidence="2 3">
    <name type="scientific">Malaciobacter mytili LMG 24559</name>
    <dbReference type="NCBI Taxonomy" id="1032238"/>
    <lineage>
        <taxon>Bacteria</taxon>
        <taxon>Pseudomonadati</taxon>
        <taxon>Campylobacterota</taxon>
        <taxon>Epsilonproteobacteria</taxon>
        <taxon>Campylobacterales</taxon>
        <taxon>Arcobacteraceae</taxon>
        <taxon>Malaciobacter</taxon>
    </lineage>
</organism>
<dbReference type="RefSeq" id="WP_114842839.1">
    <property type="nucleotide sequence ID" value="NZ_CP031219.1"/>
</dbReference>
<name>A0AAX2AHE9_9BACT</name>
<keyword evidence="1" id="KW-0175">Coiled coil</keyword>
<proteinExistence type="predicted"/>
<evidence type="ECO:0000313" key="3">
    <source>
        <dbReference type="Proteomes" id="UP000290092"/>
    </source>
</evidence>
<feature type="coiled-coil region" evidence="1">
    <location>
        <begin position="62"/>
        <end position="110"/>
    </location>
</feature>
<keyword evidence="3" id="KW-1185">Reference proteome</keyword>
<dbReference type="EMBL" id="NXID01000021">
    <property type="protein sequence ID" value="RXK15792.1"/>
    <property type="molecule type" value="Genomic_DNA"/>
</dbReference>
<evidence type="ECO:0000256" key="1">
    <source>
        <dbReference type="SAM" id="Coils"/>
    </source>
</evidence>